<organism evidence="1 2">
    <name type="scientific">Agrocybe chaxingu</name>
    <dbReference type="NCBI Taxonomy" id="84603"/>
    <lineage>
        <taxon>Eukaryota</taxon>
        <taxon>Fungi</taxon>
        <taxon>Dikarya</taxon>
        <taxon>Basidiomycota</taxon>
        <taxon>Agaricomycotina</taxon>
        <taxon>Agaricomycetes</taxon>
        <taxon>Agaricomycetidae</taxon>
        <taxon>Agaricales</taxon>
        <taxon>Agaricineae</taxon>
        <taxon>Strophariaceae</taxon>
        <taxon>Agrocybe</taxon>
    </lineage>
</organism>
<evidence type="ECO:0000313" key="1">
    <source>
        <dbReference type="EMBL" id="KAJ3513101.1"/>
    </source>
</evidence>
<evidence type="ECO:0000313" key="2">
    <source>
        <dbReference type="Proteomes" id="UP001148786"/>
    </source>
</evidence>
<reference evidence="1" key="1">
    <citation type="submission" date="2022-07" db="EMBL/GenBank/DDBJ databases">
        <title>Genome Sequence of Agrocybe chaxingu.</title>
        <authorList>
            <person name="Buettner E."/>
        </authorList>
    </citation>
    <scope>NUCLEOTIDE SEQUENCE</scope>
    <source>
        <strain evidence="1">MP-N11</strain>
    </source>
</reference>
<dbReference type="Proteomes" id="UP001148786">
    <property type="component" value="Unassembled WGS sequence"/>
</dbReference>
<proteinExistence type="predicted"/>
<protein>
    <submittedName>
        <fullName evidence="1">Uncharacterized protein</fullName>
    </submittedName>
</protein>
<sequence length="235" mass="25023">MSDEAFANSEKLFRDAFALSDPAPELLNLIKAHPTYPAVVDLLVYYTDVVEENPSRAKALASALVAVRDSPDAPIIGDGTLAEHFSRKLADLHSRGLEMSDDTKTFGATNTYLAASLLSGFSFKYDLTSSSDQYASIVEGLDAHDNSSISEILVIGACIQLLTNGSGIIPAATSYIKSANEVAAKLKAQKSAGTVKDSNALAVLELAISHAESGFKKENDIDNVWELLFPLPTLG</sequence>
<dbReference type="AlphaFoldDB" id="A0A9W8K5H1"/>
<gene>
    <name evidence="1" type="ORF">NLJ89_g3144</name>
</gene>
<comment type="caution">
    <text evidence="1">The sequence shown here is derived from an EMBL/GenBank/DDBJ whole genome shotgun (WGS) entry which is preliminary data.</text>
</comment>
<keyword evidence="2" id="KW-1185">Reference proteome</keyword>
<accession>A0A9W8K5H1</accession>
<dbReference type="EMBL" id="JANKHO010000218">
    <property type="protein sequence ID" value="KAJ3513101.1"/>
    <property type="molecule type" value="Genomic_DNA"/>
</dbReference>
<name>A0A9W8K5H1_9AGAR</name>
<dbReference type="OrthoDB" id="3000038at2759"/>